<accession>A0A5J9VIF0</accession>
<evidence type="ECO:0000256" key="1">
    <source>
        <dbReference type="SAM" id="MobiDB-lite"/>
    </source>
</evidence>
<evidence type="ECO:0000313" key="2">
    <source>
        <dbReference type="EMBL" id="TVU35276.1"/>
    </source>
</evidence>
<evidence type="ECO:0000313" key="3">
    <source>
        <dbReference type="Proteomes" id="UP000324897"/>
    </source>
</evidence>
<dbReference type="Gramene" id="TVU35276">
    <property type="protein sequence ID" value="TVU35276"/>
    <property type="gene ID" value="EJB05_17160"/>
</dbReference>
<comment type="caution">
    <text evidence="2">The sequence shown here is derived from an EMBL/GenBank/DDBJ whole genome shotgun (WGS) entry which is preliminary data.</text>
</comment>
<dbReference type="EMBL" id="RWGY01000009">
    <property type="protein sequence ID" value="TVU35276.1"/>
    <property type="molecule type" value="Genomic_DNA"/>
</dbReference>
<feature type="non-terminal residue" evidence="2">
    <location>
        <position position="1"/>
    </location>
</feature>
<keyword evidence="3" id="KW-1185">Reference proteome</keyword>
<sequence length="392" mass="43087">MGRECPLPQRRMRRPCPLRPRLLTYLLRADTELIPCDRLWISALSKPEMMFATKKDPSSSSASSIAIDASSGCTSGFVLPNAITLKKKAYTLGCTEFGKEKGVTTDLIIGHLRHRSVPGSIEQHRMVCDVSPLGLLDDGLNPQQHAEKPLQISVITPWREVTAYPLIITDMLNKSAFAHSWRTNYRKHLQRFYAWRLWLQQEADDLLHLCLAAKHALLQIQPITLKSHVDPSGREAEVLSWTEFGQGKGLLEHPFVSDVPPLGLLHNGLDTQQNTAKALQALLHALLPLVHMMRCKSAEGDVAHQAPDVDGVATAEVRQAGRGGPAPHTRSARSPGAPAPALSASSSARPARQSRTGSSARGRIRRRDHREIVRPPTPMKPAGIVERNGGTV</sequence>
<reference evidence="2 3" key="1">
    <citation type="journal article" date="2019" name="Sci. Rep.">
        <title>A high-quality genome of Eragrostis curvula grass provides insights into Poaceae evolution and supports new strategies to enhance forage quality.</title>
        <authorList>
            <person name="Carballo J."/>
            <person name="Santos B.A.C.M."/>
            <person name="Zappacosta D."/>
            <person name="Garbus I."/>
            <person name="Selva J.P."/>
            <person name="Gallo C.A."/>
            <person name="Diaz A."/>
            <person name="Albertini E."/>
            <person name="Caccamo M."/>
            <person name="Echenique V."/>
        </authorList>
    </citation>
    <scope>NUCLEOTIDE SEQUENCE [LARGE SCALE GENOMIC DNA]</scope>
    <source>
        <strain evidence="3">cv. Victoria</strain>
        <tissue evidence="2">Leaf</tissue>
    </source>
</reference>
<feature type="region of interest" description="Disordered" evidence="1">
    <location>
        <begin position="317"/>
        <end position="392"/>
    </location>
</feature>
<dbReference type="Proteomes" id="UP000324897">
    <property type="component" value="Unassembled WGS sequence"/>
</dbReference>
<dbReference type="AlphaFoldDB" id="A0A5J9VIF0"/>
<feature type="compositionally biased region" description="Low complexity" evidence="1">
    <location>
        <begin position="332"/>
        <end position="361"/>
    </location>
</feature>
<gene>
    <name evidence="2" type="ORF">EJB05_17160</name>
</gene>
<proteinExistence type="predicted"/>
<organism evidence="2 3">
    <name type="scientific">Eragrostis curvula</name>
    <name type="common">weeping love grass</name>
    <dbReference type="NCBI Taxonomy" id="38414"/>
    <lineage>
        <taxon>Eukaryota</taxon>
        <taxon>Viridiplantae</taxon>
        <taxon>Streptophyta</taxon>
        <taxon>Embryophyta</taxon>
        <taxon>Tracheophyta</taxon>
        <taxon>Spermatophyta</taxon>
        <taxon>Magnoliopsida</taxon>
        <taxon>Liliopsida</taxon>
        <taxon>Poales</taxon>
        <taxon>Poaceae</taxon>
        <taxon>PACMAD clade</taxon>
        <taxon>Chloridoideae</taxon>
        <taxon>Eragrostideae</taxon>
        <taxon>Eragrostidinae</taxon>
        <taxon>Eragrostis</taxon>
    </lineage>
</organism>
<name>A0A5J9VIF0_9POAL</name>
<protein>
    <submittedName>
        <fullName evidence="2">Uncharacterized protein</fullName>
    </submittedName>
</protein>